<dbReference type="Proteomes" id="UP000674084">
    <property type="component" value="Unassembled WGS sequence"/>
</dbReference>
<dbReference type="Gene3D" id="3.90.850.10">
    <property type="entry name" value="Fumarylacetoacetase-like, C-terminal domain"/>
    <property type="match status" value="1"/>
</dbReference>
<evidence type="ECO:0000313" key="4">
    <source>
        <dbReference type="EMBL" id="MBQ0924023.1"/>
    </source>
</evidence>
<dbReference type="EMBL" id="JAGPXE010000003">
    <property type="protein sequence ID" value="MBQ0924023.1"/>
    <property type="molecule type" value="Genomic_DNA"/>
</dbReference>
<dbReference type="InterPro" id="IPR036663">
    <property type="entry name" value="Fumarylacetoacetase_C_sf"/>
</dbReference>
<dbReference type="InterPro" id="IPR011234">
    <property type="entry name" value="Fumarylacetoacetase-like_C"/>
</dbReference>
<keyword evidence="4" id="KW-0378">Hydrolase</keyword>
<organism evidence="4 5">
    <name type="scientific">Saccharopolyspora endophytica</name>
    <dbReference type="NCBI Taxonomy" id="543886"/>
    <lineage>
        <taxon>Bacteria</taxon>
        <taxon>Bacillati</taxon>
        <taxon>Actinomycetota</taxon>
        <taxon>Actinomycetes</taxon>
        <taxon>Pseudonocardiales</taxon>
        <taxon>Pseudonocardiaceae</taxon>
        <taxon>Saccharopolyspora</taxon>
    </lineage>
</organism>
<comment type="caution">
    <text evidence="4">The sequence shown here is derived from an EMBL/GenBank/DDBJ whole genome shotgun (WGS) entry which is preliminary data.</text>
</comment>
<evidence type="ECO:0000313" key="5">
    <source>
        <dbReference type="Proteomes" id="UP000674084"/>
    </source>
</evidence>
<dbReference type="InterPro" id="IPR051121">
    <property type="entry name" value="FAH"/>
</dbReference>
<proteinExistence type="inferred from homology"/>
<comment type="similarity">
    <text evidence="1">Belongs to the FAH family.</text>
</comment>
<dbReference type="SUPFAM" id="SSF56529">
    <property type="entry name" value="FAH"/>
    <property type="match status" value="1"/>
</dbReference>
<keyword evidence="5" id="KW-1185">Reference proteome</keyword>
<evidence type="ECO:0000259" key="3">
    <source>
        <dbReference type="Pfam" id="PF01557"/>
    </source>
</evidence>
<sequence>MKLLDDVSDVLPTDRDAATLVGRVHDPQESGPAVVAVRGDQLVDLTDTVPTLTDLLEHRDPVELARTAAPRKSWPLASALAATIDGGPGPRLLAPADLQVLKAAGVTFVKSMLERVIEERAAGDVTRSAEIREQVESAIGGTLAAIRPGSEEARAVKEVLVRDGLWSQYLEVGLGPDPEIFTKAPLLAAVGAGAEIGIAEGSDWNNPEPEVALAIRGDGRIVAATLGNDVNLRDVEGRSALLLPKAKDNNASASLGPFLRLFDDGFGLDDVRNLDVRLEVRGEDGFVLDGHSSMREISRDPEELAASALGPHHQYPDGLILYTGTLFAPTEDRGAPGKGFTHQVGDVVRISTPKLGTLANRVNRSERCPQWTFGVRSLLANLVHRGLL</sequence>
<evidence type="ECO:0000256" key="2">
    <source>
        <dbReference type="ARBA" id="ARBA00022723"/>
    </source>
</evidence>
<dbReference type="PANTHER" id="PTHR42796">
    <property type="entry name" value="FUMARYLACETOACETATE HYDROLASE DOMAIN-CONTAINING PROTEIN 2A-RELATED"/>
    <property type="match status" value="1"/>
</dbReference>
<reference evidence="4 5" key="1">
    <citation type="submission" date="2021-04" db="EMBL/GenBank/DDBJ databases">
        <title>Whole-genome sequencing of Saccharopolyspora endophytica KCTC 19397.</title>
        <authorList>
            <person name="Ay H."/>
            <person name="Saygin H."/>
            <person name="Sahin N."/>
        </authorList>
    </citation>
    <scope>NUCLEOTIDE SEQUENCE [LARGE SCALE GENOMIC DNA]</scope>
    <source>
        <strain evidence="4 5">KCTC 19397</strain>
    </source>
</reference>
<dbReference type="RefSeq" id="WP_210969468.1">
    <property type="nucleotide sequence ID" value="NZ_JAGPXE010000003.1"/>
</dbReference>
<keyword evidence="2" id="KW-0479">Metal-binding</keyword>
<protein>
    <submittedName>
        <fullName evidence="4">Fumarylacetoacetate hydrolase family protein</fullName>
    </submittedName>
</protein>
<dbReference type="PANTHER" id="PTHR42796:SF7">
    <property type="entry name" value="2-DEHYDRO-3-DEOXY-D-ARABINONATE DEHYDRATASE"/>
    <property type="match status" value="1"/>
</dbReference>
<evidence type="ECO:0000256" key="1">
    <source>
        <dbReference type="ARBA" id="ARBA00010211"/>
    </source>
</evidence>
<name>A0ABS5DCL3_9PSEU</name>
<accession>A0ABS5DCL3</accession>
<feature type="domain" description="Fumarylacetoacetase-like C-terminal" evidence="3">
    <location>
        <begin position="192"/>
        <end position="362"/>
    </location>
</feature>
<dbReference type="Pfam" id="PF01557">
    <property type="entry name" value="FAA_hydrolase"/>
    <property type="match status" value="1"/>
</dbReference>
<dbReference type="GO" id="GO:0016787">
    <property type="term" value="F:hydrolase activity"/>
    <property type="evidence" value="ECO:0007669"/>
    <property type="project" value="UniProtKB-KW"/>
</dbReference>
<gene>
    <name evidence="4" type="ORF">KBO27_08725</name>
</gene>